<dbReference type="Gene3D" id="3.60.20.10">
    <property type="entry name" value="Glutamine Phosphoribosylpyrophosphate, subunit 1, domain 1"/>
    <property type="match status" value="2"/>
</dbReference>
<evidence type="ECO:0000256" key="15">
    <source>
        <dbReference type="ARBA" id="ARBA00030591"/>
    </source>
</evidence>
<evidence type="ECO:0000313" key="19">
    <source>
        <dbReference type="Proteomes" id="UP001239994"/>
    </source>
</evidence>
<dbReference type="GO" id="GO:0045444">
    <property type="term" value="P:fat cell differentiation"/>
    <property type="evidence" value="ECO:0007669"/>
    <property type="project" value="UniProtKB-ARBA"/>
</dbReference>
<dbReference type="PANTHER" id="PTHR32194:SF8">
    <property type="entry name" value="PROTEASOME SUBUNIT BETA"/>
    <property type="match status" value="1"/>
</dbReference>
<evidence type="ECO:0000256" key="1">
    <source>
        <dbReference type="ARBA" id="ARBA00001198"/>
    </source>
</evidence>
<keyword evidence="11" id="KW-0647">Proteasome</keyword>
<evidence type="ECO:0000313" key="18">
    <source>
        <dbReference type="EMBL" id="KAK1805417.1"/>
    </source>
</evidence>
<dbReference type="Proteomes" id="UP001239994">
    <property type="component" value="Unassembled WGS sequence"/>
</dbReference>
<comment type="caution">
    <text evidence="18">The sequence shown here is derived from an EMBL/GenBank/DDBJ whole genome shotgun (WGS) entry which is preliminary data.</text>
</comment>
<dbReference type="Pfam" id="PF12465">
    <property type="entry name" value="Pr_beta_C"/>
    <property type="match status" value="1"/>
</dbReference>
<feature type="active site" description="Nucleophile" evidence="16">
    <location>
        <position position="388"/>
    </location>
</feature>
<dbReference type="AlphaFoldDB" id="A0AAD8ZU96"/>
<evidence type="ECO:0000256" key="2">
    <source>
        <dbReference type="ARBA" id="ARBA00004123"/>
    </source>
</evidence>
<dbReference type="GO" id="GO:0004298">
    <property type="term" value="F:threonine-type endopeptidase activity"/>
    <property type="evidence" value="ECO:0007669"/>
    <property type="project" value="UniProtKB-KW"/>
</dbReference>
<dbReference type="GO" id="GO:0002376">
    <property type="term" value="P:immune system process"/>
    <property type="evidence" value="ECO:0007669"/>
    <property type="project" value="UniProtKB-KW"/>
</dbReference>
<reference evidence="18" key="1">
    <citation type="submission" date="2023-03" db="EMBL/GenBank/DDBJ databases">
        <title>Electrophorus voltai genome.</title>
        <authorList>
            <person name="Bian C."/>
        </authorList>
    </citation>
    <scope>NUCLEOTIDE SEQUENCE</scope>
    <source>
        <strain evidence="18">CB-2022</strain>
        <tissue evidence="18">Muscle</tissue>
    </source>
</reference>
<dbReference type="InterPro" id="IPR000243">
    <property type="entry name" value="Pept_T1A_subB"/>
</dbReference>
<dbReference type="PROSITE" id="PS51476">
    <property type="entry name" value="PROTEASOME_BETA_2"/>
    <property type="match status" value="2"/>
</dbReference>
<dbReference type="CDD" id="cd03763">
    <property type="entry name" value="proteasome_beta_type_7"/>
    <property type="match status" value="1"/>
</dbReference>
<evidence type="ECO:0000256" key="11">
    <source>
        <dbReference type="ARBA" id="ARBA00022942"/>
    </source>
</evidence>
<dbReference type="EC" id="3.4.25.1" evidence="3"/>
<dbReference type="InterPro" id="IPR023333">
    <property type="entry name" value="Proteasome_suB-type"/>
</dbReference>
<evidence type="ECO:0000256" key="16">
    <source>
        <dbReference type="PIRSR" id="PIRSR600243-1"/>
    </source>
</evidence>
<evidence type="ECO:0000256" key="8">
    <source>
        <dbReference type="ARBA" id="ARBA00022782"/>
    </source>
</evidence>
<dbReference type="GO" id="GO:0005737">
    <property type="term" value="C:cytoplasm"/>
    <property type="evidence" value="ECO:0007669"/>
    <property type="project" value="TreeGrafter"/>
</dbReference>
<dbReference type="EMBL" id="JAROKS010000003">
    <property type="protein sequence ID" value="KAK1805417.1"/>
    <property type="molecule type" value="Genomic_DNA"/>
</dbReference>
<keyword evidence="10" id="KW-0391">Immunity</keyword>
<dbReference type="FunFam" id="3.60.20.10:FF:000038">
    <property type="entry name" value="Proteasome subunit beta"/>
    <property type="match status" value="1"/>
</dbReference>
<keyword evidence="7" id="KW-0888">Threonine protease</keyword>
<keyword evidence="5" id="KW-0963">Cytoplasm</keyword>
<evidence type="ECO:0000256" key="7">
    <source>
        <dbReference type="ARBA" id="ARBA00022698"/>
    </source>
</evidence>
<keyword evidence="8" id="KW-0221">Differentiation</keyword>
<comment type="subcellular location">
    <subcellularLocation>
        <location evidence="2">Nucleus</location>
    </subcellularLocation>
</comment>
<dbReference type="SUPFAM" id="SSF56235">
    <property type="entry name" value="N-terminal nucleophile aminohydrolases (Ntn hydrolases)"/>
    <property type="match status" value="2"/>
</dbReference>
<evidence type="ECO:0000256" key="4">
    <source>
        <dbReference type="ARBA" id="ARBA00016153"/>
    </source>
</evidence>
<keyword evidence="9" id="KW-0378">Hydrolase</keyword>
<dbReference type="PRINTS" id="PR00141">
    <property type="entry name" value="PROTEASOME"/>
</dbReference>
<accession>A0AAD8ZU96</accession>
<dbReference type="GO" id="GO:0051603">
    <property type="term" value="P:proteolysis involved in protein catabolic process"/>
    <property type="evidence" value="ECO:0007669"/>
    <property type="project" value="InterPro"/>
</dbReference>
<feature type="domain" description="Proteasome beta subunit C-terminal" evidence="17">
    <location>
        <begin position="285"/>
        <end position="314"/>
    </location>
</feature>
<evidence type="ECO:0000259" key="17">
    <source>
        <dbReference type="Pfam" id="PF12465"/>
    </source>
</evidence>
<protein>
    <recommendedName>
        <fullName evidence="4">Proteasome subunit beta type-8</fullName>
        <ecNumber evidence="3">3.4.25.1</ecNumber>
    </recommendedName>
    <alternativeName>
        <fullName evidence="15">Proteasome subunit beta-5i</fullName>
    </alternativeName>
</protein>
<sequence length="591" mass="64788">MNNFPETCATKQLNSVTTGHGTAITEIPTSLRPNRSGKKNRLSVDMALSHVFETPVSGFNFENSTRNILLENVLDEGKTKAPKPLKTGTTIAGVVYKNGVVLGADTRATSSEVVADKTCAKIHYIAPNIYCCGAGTAADTEKTTDLLSSNLTIFSMNSGRNPRVVMAANILQDMLFRYRGMIGANLILGGVDCTGNHLYRVGPFGSMDKVPYLAMGSGDLAAMGILEDRFKVNMEVEEAKTLVCDAIHAGIMTDLGSGNNIDLCIITRRGVDYIRPYQESEYKQRRQEKYKYKPGTTPVLTENIVPLELELVHEMSMALLEVSGYLSHSGFGKQHVGSRQTQLVGPTNHYIFGTKSQEFAVPVGNDPSAFLKSCSHEDGISIDMNHGTTTLAFKFRHGVIVAVDSRASSGSYIASKEANKVIEINPYLLGTMSGSAADCQYWERLLAKECRLYKLRNKQRISVSAASKLLSNMMLGYKGMGLSMGSMICGWDKKGPGLYYVDDNGTRLSGRMFSTGCGNSYAYGVVDSGYYEEMTVEEAYELGRRGIAHATHRDAYSGGVVNLYHMKEDGWIKVCKEDVSELIHHYRKGMF</sequence>
<dbReference type="Pfam" id="PF00227">
    <property type="entry name" value="Proteasome"/>
    <property type="match status" value="2"/>
</dbReference>
<dbReference type="InterPro" id="IPR024689">
    <property type="entry name" value="Proteasome_bsu_C"/>
</dbReference>
<evidence type="ECO:0000256" key="14">
    <source>
        <dbReference type="ARBA" id="ARBA00025456"/>
    </source>
</evidence>
<organism evidence="18 19">
    <name type="scientific">Electrophorus voltai</name>
    <dbReference type="NCBI Taxonomy" id="2609070"/>
    <lineage>
        <taxon>Eukaryota</taxon>
        <taxon>Metazoa</taxon>
        <taxon>Chordata</taxon>
        <taxon>Craniata</taxon>
        <taxon>Vertebrata</taxon>
        <taxon>Euteleostomi</taxon>
        <taxon>Actinopterygii</taxon>
        <taxon>Neopterygii</taxon>
        <taxon>Teleostei</taxon>
        <taxon>Ostariophysi</taxon>
        <taxon>Gymnotiformes</taxon>
        <taxon>Gymnotoidei</taxon>
        <taxon>Gymnotidae</taxon>
        <taxon>Electrophorus</taxon>
    </lineage>
</organism>
<evidence type="ECO:0000256" key="3">
    <source>
        <dbReference type="ARBA" id="ARBA00012039"/>
    </source>
</evidence>
<evidence type="ECO:0000256" key="12">
    <source>
        <dbReference type="ARBA" id="ARBA00023145"/>
    </source>
</evidence>
<evidence type="ECO:0000256" key="6">
    <source>
        <dbReference type="ARBA" id="ARBA00022670"/>
    </source>
</evidence>
<dbReference type="PANTHER" id="PTHR32194">
    <property type="entry name" value="METALLOPROTEASE TLDD"/>
    <property type="match status" value="1"/>
</dbReference>
<dbReference type="GO" id="GO:0005839">
    <property type="term" value="C:proteasome core complex"/>
    <property type="evidence" value="ECO:0007669"/>
    <property type="project" value="InterPro"/>
</dbReference>
<evidence type="ECO:0000256" key="5">
    <source>
        <dbReference type="ARBA" id="ARBA00022490"/>
    </source>
</evidence>
<keyword evidence="6" id="KW-0645">Protease</keyword>
<evidence type="ECO:0000256" key="9">
    <source>
        <dbReference type="ARBA" id="ARBA00022801"/>
    </source>
</evidence>
<comment type="catalytic activity">
    <reaction evidence="1">
        <text>Cleavage of peptide bonds with very broad specificity.</text>
        <dbReference type="EC" id="3.4.25.1"/>
    </reaction>
</comment>
<dbReference type="CDD" id="cd03761">
    <property type="entry name" value="proteasome_beta_type_5"/>
    <property type="match status" value="1"/>
</dbReference>
<dbReference type="GO" id="GO:0005654">
    <property type="term" value="C:nucleoplasm"/>
    <property type="evidence" value="ECO:0007669"/>
    <property type="project" value="UniProtKB-ARBA"/>
</dbReference>
<dbReference type="PROSITE" id="PS00854">
    <property type="entry name" value="PROTEASOME_BETA_1"/>
    <property type="match status" value="2"/>
</dbReference>
<evidence type="ECO:0000256" key="10">
    <source>
        <dbReference type="ARBA" id="ARBA00022859"/>
    </source>
</evidence>
<dbReference type="InterPro" id="IPR029055">
    <property type="entry name" value="Ntn_hydrolases_N"/>
</dbReference>
<keyword evidence="12" id="KW-0865">Zymogen</keyword>
<evidence type="ECO:0000256" key="13">
    <source>
        <dbReference type="ARBA" id="ARBA00023242"/>
    </source>
</evidence>
<keyword evidence="13" id="KW-0539">Nucleus</keyword>
<dbReference type="FunFam" id="3.60.20.10:FF:000005">
    <property type="entry name" value="Proteasome subunit beta type-2"/>
    <property type="match status" value="1"/>
</dbReference>
<dbReference type="InterPro" id="IPR016050">
    <property type="entry name" value="Proteasome_bsu_CS"/>
</dbReference>
<proteinExistence type="predicted"/>
<dbReference type="InterPro" id="IPR001353">
    <property type="entry name" value="Proteasome_sua/b"/>
</dbReference>
<comment type="function">
    <text evidence="14">The proteasome is a multicatalytic proteinase complex which is characterized by its ability to cleave peptides with Arg, Phe, Tyr, Leu, and Glu adjacent to the leaving group at neutral or slightly basic pH. The proteasome has an ATP-dependent proteolytic activity. This subunit is involved in antigen processing to generate class I binding peptides.</text>
</comment>
<gene>
    <name evidence="18" type="ORF">P4O66_019729</name>
</gene>
<keyword evidence="19" id="KW-1185">Reference proteome</keyword>
<name>A0AAD8ZU96_9TELE</name>